<proteinExistence type="predicted"/>
<evidence type="ECO:0000256" key="1">
    <source>
        <dbReference type="ARBA" id="ARBA00023122"/>
    </source>
</evidence>
<comment type="caution">
    <text evidence="5">The sequence shown here is derived from an EMBL/GenBank/DDBJ whole genome shotgun (WGS) entry which is preliminary data.</text>
</comment>
<dbReference type="InterPro" id="IPR046342">
    <property type="entry name" value="CBS_dom_sf"/>
</dbReference>
<dbReference type="SMART" id="SM00116">
    <property type="entry name" value="CBS"/>
    <property type="match status" value="2"/>
</dbReference>
<evidence type="ECO:0000313" key="6">
    <source>
        <dbReference type="Proteomes" id="UP000661025"/>
    </source>
</evidence>
<feature type="domain" description="CBS" evidence="4">
    <location>
        <begin position="9"/>
        <end position="66"/>
    </location>
</feature>
<dbReference type="InterPro" id="IPR051257">
    <property type="entry name" value="Diverse_CBS-Domain"/>
</dbReference>
<dbReference type="Gene3D" id="3.10.580.10">
    <property type="entry name" value="CBS-domain"/>
    <property type="match status" value="1"/>
</dbReference>
<protein>
    <submittedName>
        <fullName evidence="5">CBS domain-containing protein</fullName>
    </submittedName>
</protein>
<name>A0A927KY61_9ACTN</name>
<evidence type="ECO:0000256" key="2">
    <source>
        <dbReference type="PROSITE-ProRule" id="PRU00703"/>
    </source>
</evidence>
<organism evidence="5 6">
    <name type="scientific">Streptomyces caniscabiei</name>
    <dbReference type="NCBI Taxonomy" id="2746961"/>
    <lineage>
        <taxon>Bacteria</taxon>
        <taxon>Bacillati</taxon>
        <taxon>Actinomycetota</taxon>
        <taxon>Actinomycetes</taxon>
        <taxon>Kitasatosporales</taxon>
        <taxon>Streptomycetaceae</taxon>
        <taxon>Streptomyces</taxon>
    </lineage>
</organism>
<dbReference type="PANTHER" id="PTHR43080:SF2">
    <property type="entry name" value="CBS DOMAIN-CONTAINING PROTEIN"/>
    <property type="match status" value="1"/>
</dbReference>
<dbReference type="InterPro" id="IPR000644">
    <property type="entry name" value="CBS_dom"/>
</dbReference>
<evidence type="ECO:0000256" key="3">
    <source>
        <dbReference type="SAM" id="MobiDB-lite"/>
    </source>
</evidence>
<dbReference type="EMBL" id="JACYXT010000001">
    <property type="protein sequence ID" value="MBD9721867.1"/>
    <property type="molecule type" value="Genomic_DNA"/>
</dbReference>
<feature type="region of interest" description="Disordered" evidence="3">
    <location>
        <begin position="132"/>
        <end position="186"/>
    </location>
</feature>
<feature type="domain" description="CBS" evidence="4">
    <location>
        <begin position="74"/>
        <end position="129"/>
    </location>
</feature>
<reference evidence="5" key="1">
    <citation type="submission" date="2020-09" db="EMBL/GenBank/DDBJ databases">
        <title>Streptomyces canutascabiei sp. nov., which causes potato common scab and is distributed across the world.</title>
        <authorList>
            <person name="Nguyen H.P."/>
            <person name="Weisberg A.J."/>
            <person name="Chang J.H."/>
            <person name="Clarke C.R."/>
        </authorList>
    </citation>
    <scope>NUCLEOTIDE SEQUENCE</scope>
    <source>
        <strain evidence="5">ID-01-6.2a</strain>
    </source>
</reference>
<accession>A0A927KY61</accession>
<dbReference type="SUPFAM" id="SSF54631">
    <property type="entry name" value="CBS-domain pair"/>
    <property type="match status" value="1"/>
</dbReference>
<evidence type="ECO:0000313" key="5">
    <source>
        <dbReference type="EMBL" id="MBD9721867.1"/>
    </source>
</evidence>
<dbReference type="Pfam" id="PF00571">
    <property type="entry name" value="CBS"/>
    <property type="match status" value="2"/>
</dbReference>
<gene>
    <name evidence="5" type="ORF">IHE70_01135</name>
</gene>
<dbReference type="Proteomes" id="UP000661025">
    <property type="component" value="Unassembled WGS sequence"/>
</dbReference>
<dbReference type="PROSITE" id="PS51371">
    <property type="entry name" value="CBS"/>
    <property type="match status" value="2"/>
</dbReference>
<dbReference type="AlphaFoldDB" id="A0A927KY61"/>
<keyword evidence="1 2" id="KW-0129">CBS domain</keyword>
<sequence>MAEFVWEVMTRGVVTVRPDASLVEAAQLMRAQDIGDVLVTADGHMIGVLTDRDITLRAVAAGADPLTVSAQAVCTPNPVVVGPEEAVSAAVELMRDHAIRRLPVVEDGHPVGMVSLGDLAVAQSPTSTLAHISRARPGPWPESDTISGADLGVGTVSGSGPRADRMPRTGPDSDPTSGIGPGPVSV</sequence>
<evidence type="ECO:0000259" key="4">
    <source>
        <dbReference type="PROSITE" id="PS51371"/>
    </source>
</evidence>
<dbReference type="PANTHER" id="PTHR43080">
    <property type="entry name" value="CBS DOMAIN-CONTAINING PROTEIN CBSX3, MITOCHONDRIAL"/>
    <property type="match status" value="1"/>
</dbReference>
<dbReference type="CDD" id="cd04622">
    <property type="entry name" value="CBS_pair_HRP1_like"/>
    <property type="match status" value="1"/>
</dbReference>